<feature type="compositionally biased region" description="Low complexity" evidence="1">
    <location>
        <begin position="236"/>
        <end position="266"/>
    </location>
</feature>
<sequence>MASGFQGGGDVCGMGASGGSAVRGCPIQVPYQQRSDVGVAAGVAGVGITGGGILPKRTMADLHRQLQQQAMFVRSVRQKTLLPQSFPMSPFSPVELFSPSTSSSSSSNSVVISSTSSSGNLHPQSQGPAASVSNAPASFPSRNGSYLFLQQQLLQQGYNRGVLDGTPSLPPPLPAVADQHLPQMKPESAASAMKNRLQELEKQLLDDSNDEEEEASISGSVVTAAEWSETMQSLISPSSCCSSSPKTTHQSPSPSSTCSSSSSSSS</sequence>
<evidence type="ECO:0000313" key="2">
    <source>
        <dbReference type="EMBL" id="JAT50796.1"/>
    </source>
</evidence>
<proteinExistence type="predicted"/>
<reference evidence="2" key="1">
    <citation type="submission" date="2015-07" db="EMBL/GenBank/DDBJ databases">
        <title>Transcriptome Assembly of Anthurium amnicola.</title>
        <authorList>
            <person name="Suzuki J."/>
        </authorList>
    </citation>
    <scope>NUCLEOTIDE SEQUENCE</scope>
</reference>
<feature type="region of interest" description="Disordered" evidence="1">
    <location>
        <begin position="201"/>
        <end position="223"/>
    </location>
</feature>
<name>A0A1D1Y847_9ARAE</name>
<dbReference type="EMBL" id="GDJX01017140">
    <property type="protein sequence ID" value="JAT50796.1"/>
    <property type="molecule type" value="Transcribed_RNA"/>
</dbReference>
<protein>
    <submittedName>
        <fullName evidence="2">Uncharacterized protein</fullName>
    </submittedName>
</protein>
<accession>A0A1D1Y847</accession>
<feature type="compositionally biased region" description="Polar residues" evidence="1">
    <location>
        <begin position="119"/>
        <end position="136"/>
    </location>
</feature>
<feature type="region of interest" description="Disordered" evidence="1">
    <location>
        <begin position="96"/>
        <end position="136"/>
    </location>
</feature>
<evidence type="ECO:0000256" key="1">
    <source>
        <dbReference type="SAM" id="MobiDB-lite"/>
    </source>
</evidence>
<feature type="compositionally biased region" description="Low complexity" evidence="1">
    <location>
        <begin position="98"/>
        <end position="118"/>
    </location>
</feature>
<feature type="non-terminal residue" evidence="2">
    <location>
        <position position="266"/>
    </location>
</feature>
<feature type="region of interest" description="Disordered" evidence="1">
    <location>
        <begin position="235"/>
        <end position="266"/>
    </location>
</feature>
<organism evidence="2">
    <name type="scientific">Anthurium amnicola</name>
    <dbReference type="NCBI Taxonomy" id="1678845"/>
    <lineage>
        <taxon>Eukaryota</taxon>
        <taxon>Viridiplantae</taxon>
        <taxon>Streptophyta</taxon>
        <taxon>Embryophyta</taxon>
        <taxon>Tracheophyta</taxon>
        <taxon>Spermatophyta</taxon>
        <taxon>Magnoliopsida</taxon>
        <taxon>Liliopsida</taxon>
        <taxon>Araceae</taxon>
        <taxon>Pothoideae</taxon>
        <taxon>Potheae</taxon>
        <taxon>Anthurium</taxon>
    </lineage>
</organism>
<dbReference type="AlphaFoldDB" id="A0A1D1Y847"/>
<gene>
    <name evidence="2" type="ORF">g.51643</name>
</gene>